<keyword evidence="2" id="KW-1185">Reference proteome</keyword>
<organism evidence="1 2">
    <name type="scientific">Marinoscillum furvescens DSM 4134</name>
    <dbReference type="NCBI Taxonomy" id="1122208"/>
    <lineage>
        <taxon>Bacteria</taxon>
        <taxon>Pseudomonadati</taxon>
        <taxon>Bacteroidota</taxon>
        <taxon>Cytophagia</taxon>
        <taxon>Cytophagales</taxon>
        <taxon>Reichenbachiellaceae</taxon>
        <taxon>Marinoscillum</taxon>
    </lineage>
</organism>
<dbReference type="Gene3D" id="3.40.50.2300">
    <property type="match status" value="1"/>
</dbReference>
<name>A0A3D9KVQ9_MARFU</name>
<evidence type="ECO:0000313" key="2">
    <source>
        <dbReference type="Proteomes" id="UP000256779"/>
    </source>
</evidence>
<sequence>MDKTLLLIDDEPIQKVVLENLAEHLRTKEGINVLTLYVDPNEREYLNEDQDHDLDKLVTGISGKLKGLRPDLIVVDQYYGEAPFTGLDVIEELRSLNKFSKSSIFLISGKRDQIVREVFEAKNIATEKKVKKLAKIVNYGIEKFLDKEFKNEAIESLKTRDLKDILPSKLREIDDGRIHVLNPKYKELTMDQLADLIDASDSEAQIIINEMFELTLSHYVKLNESLQ</sequence>
<reference evidence="1 2" key="1">
    <citation type="submission" date="2018-07" db="EMBL/GenBank/DDBJ databases">
        <title>Genomic Encyclopedia of Type Strains, Phase IV (KMG-IV): sequencing the most valuable type-strain genomes for metagenomic binning, comparative biology and taxonomic classification.</title>
        <authorList>
            <person name="Goeker M."/>
        </authorList>
    </citation>
    <scope>NUCLEOTIDE SEQUENCE [LARGE SCALE GENOMIC DNA]</scope>
    <source>
        <strain evidence="1 2">DSM 4134</strain>
    </source>
</reference>
<dbReference type="EMBL" id="QREG01000038">
    <property type="protein sequence ID" value="RED91642.1"/>
    <property type="molecule type" value="Genomic_DNA"/>
</dbReference>
<dbReference type="RefSeq" id="WP_115870496.1">
    <property type="nucleotide sequence ID" value="NZ_QREG01000038.1"/>
</dbReference>
<dbReference type="OrthoDB" id="980209at2"/>
<accession>A0A3D9KVQ9</accession>
<dbReference type="AlphaFoldDB" id="A0A3D9KVQ9"/>
<evidence type="ECO:0000313" key="1">
    <source>
        <dbReference type="EMBL" id="RED91642.1"/>
    </source>
</evidence>
<protein>
    <submittedName>
        <fullName evidence="1">Uncharacterized protein</fullName>
    </submittedName>
</protein>
<dbReference type="Proteomes" id="UP000256779">
    <property type="component" value="Unassembled WGS sequence"/>
</dbReference>
<gene>
    <name evidence="1" type="ORF">C7460_13817</name>
</gene>
<proteinExistence type="predicted"/>
<comment type="caution">
    <text evidence="1">The sequence shown here is derived from an EMBL/GenBank/DDBJ whole genome shotgun (WGS) entry which is preliminary data.</text>
</comment>